<gene>
    <name evidence="1" type="ORF">RMAR00112_LOCUS4050</name>
</gene>
<protein>
    <recommendedName>
        <fullName evidence="2">Tubulin-specific chaperone D</fullName>
    </recommendedName>
</protein>
<dbReference type="SUPFAM" id="SSF48371">
    <property type="entry name" value="ARM repeat"/>
    <property type="match status" value="1"/>
</dbReference>
<name>A0A7S3E7R9_9RHOD</name>
<evidence type="ECO:0000313" key="1">
    <source>
        <dbReference type="EMBL" id="CAE0036100.1"/>
    </source>
</evidence>
<dbReference type="InterPro" id="IPR011989">
    <property type="entry name" value="ARM-like"/>
</dbReference>
<proteinExistence type="predicted"/>
<dbReference type="EMBL" id="HBHW01005424">
    <property type="protein sequence ID" value="CAE0036100.1"/>
    <property type="molecule type" value="Transcribed_RNA"/>
</dbReference>
<evidence type="ECO:0008006" key="2">
    <source>
        <dbReference type="Google" id="ProtNLM"/>
    </source>
</evidence>
<dbReference type="AlphaFoldDB" id="A0A7S3E7R9"/>
<dbReference type="Gene3D" id="1.25.10.10">
    <property type="entry name" value="Leucine-rich Repeat Variant"/>
    <property type="match status" value="1"/>
</dbReference>
<dbReference type="InterPro" id="IPR016024">
    <property type="entry name" value="ARM-type_fold"/>
</dbReference>
<reference evidence="1" key="1">
    <citation type="submission" date="2021-01" db="EMBL/GenBank/DDBJ databases">
        <authorList>
            <person name="Corre E."/>
            <person name="Pelletier E."/>
            <person name="Niang G."/>
            <person name="Scheremetjew M."/>
            <person name="Finn R."/>
            <person name="Kale V."/>
            <person name="Holt S."/>
            <person name="Cochrane G."/>
            <person name="Meng A."/>
            <person name="Brown T."/>
            <person name="Cohen L."/>
        </authorList>
    </citation>
    <scope>NUCLEOTIDE SEQUENCE</scope>
    <source>
        <strain evidence="1">CCMP 769</strain>
    </source>
</reference>
<accession>A0A7S3E7R9</accession>
<organism evidence="1">
    <name type="scientific">Rhodosorus marinus</name>
    <dbReference type="NCBI Taxonomy" id="101924"/>
    <lineage>
        <taxon>Eukaryota</taxon>
        <taxon>Rhodophyta</taxon>
        <taxon>Stylonematophyceae</taxon>
        <taxon>Stylonematales</taxon>
        <taxon>Stylonemataceae</taxon>
        <taxon>Rhodosorus</taxon>
    </lineage>
</organism>
<sequence>MDIKEWMTLVTDRKHLSRERALSKLSSVLPDLGEEATKDLREAVTTELGQQASWEGVAGLFLASREILLVSGLQSGSHDFARFMLPLGVEGLTHEEVRLRTAAGELLGGCGHVLLQEAWESSSASLLAIIERNFELDDKQRGRQASRVVEQSFGLKKTTDLVHESEGWRNLDTTLAACVHLMNACGERVMGDTDTERLLSFTLRARDHPNRFMRETSLKLLTSMIDGSFKSDELLLTVGKTEELAPKVSNSIAKGLEDNWSQVRYAASVCVRHLLAFSPVHVRERLYPLLIPRMCLNRHYVAEGVRLYSQETWRTCFGQRGRELLVENFTGTVAYYETQCEADNHAVREAACQGFAELSTRLDEACVIPEIKRILSALIVCFRDESWPVRDCACTASSAITVRFPQEVEATSLLPVLVDLWFTHVADNVPSVRENSAMSLADAAGAYGESHPICGTSVVRDLCLGVIHSVESQPQDSTRSLLKEDSHFGAAYKLARDNDRELHTDRTLYSCGSLAPKLRKGGCMDHGFRRNKEPWEESDGALRLWGRLTAISPTAGDQMFEDVVRLASLDLRFAHAPYLLETLWRQVAACVGVLNVDLVSKSLPALVRAMKTSEKSGHRLTEAAAYKAEDALKCKLGEEAVRTALAF</sequence>